<dbReference type="EMBL" id="AXCM01007951">
    <property type="status" value="NOT_ANNOTATED_CDS"/>
    <property type="molecule type" value="Genomic_DNA"/>
</dbReference>
<dbReference type="Proteomes" id="UP000075883">
    <property type="component" value="Unassembled WGS sequence"/>
</dbReference>
<dbReference type="InterPro" id="IPR040154">
    <property type="entry name" value="Biotinidase/VNN"/>
</dbReference>
<evidence type="ECO:0000256" key="4">
    <source>
        <dbReference type="ARBA" id="ARBA00023180"/>
    </source>
</evidence>
<name>A0A182MDC5_9DIPT</name>
<accession>A0A182MDC5</accession>
<evidence type="ECO:0000256" key="3">
    <source>
        <dbReference type="ARBA" id="ARBA00022801"/>
    </source>
</evidence>
<dbReference type="Pfam" id="PF00795">
    <property type="entry name" value="CN_hydrolase"/>
    <property type="match status" value="1"/>
</dbReference>
<dbReference type="InterPro" id="IPR043957">
    <property type="entry name" value="Vanin_C"/>
</dbReference>
<feature type="region of interest" description="Disordered" evidence="5">
    <location>
        <begin position="526"/>
        <end position="546"/>
    </location>
</feature>
<evidence type="ECO:0000259" key="7">
    <source>
        <dbReference type="PROSITE" id="PS50263"/>
    </source>
</evidence>
<dbReference type="PROSITE" id="PS50263">
    <property type="entry name" value="CN_HYDROLASE"/>
    <property type="match status" value="1"/>
</dbReference>
<evidence type="ECO:0000256" key="2">
    <source>
        <dbReference type="ARBA" id="ARBA00022729"/>
    </source>
</evidence>
<dbReference type="InterPro" id="IPR003010">
    <property type="entry name" value="C-N_Hydrolase"/>
</dbReference>
<dbReference type="PANTHER" id="PTHR10609">
    <property type="entry name" value="BIOTINIDASE-RELATED"/>
    <property type="match status" value="1"/>
</dbReference>
<keyword evidence="3" id="KW-0378">Hydrolase</keyword>
<dbReference type="CDD" id="cd07567">
    <property type="entry name" value="biotinidase_like"/>
    <property type="match status" value="1"/>
</dbReference>
<feature type="domain" description="CN hydrolase" evidence="7">
    <location>
        <begin position="59"/>
        <end position="310"/>
    </location>
</feature>
<dbReference type="Pfam" id="PF19018">
    <property type="entry name" value="Vanin_C"/>
    <property type="match status" value="1"/>
</dbReference>
<protein>
    <recommendedName>
        <fullName evidence="7">CN hydrolase domain-containing protein</fullName>
    </recommendedName>
</protein>
<reference evidence="8" key="2">
    <citation type="submission" date="2020-05" db="UniProtKB">
        <authorList>
            <consortium name="EnsemblMetazoa"/>
        </authorList>
    </citation>
    <scope>IDENTIFICATION</scope>
    <source>
        <strain evidence="8">A-37</strain>
    </source>
</reference>
<evidence type="ECO:0000256" key="1">
    <source>
        <dbReference type="ARBA" id="ARBA00008225"/>
    </source>
</evidence>
<dbReference type="AlphaFoldDB" id="A0A182MDC5"/>
<organism evidence="8 9">
    <name type="scientific">Anopheles culicifacies</name>
    <dbReference type="NCBI Taxonomy" id="139723"/>
    <lineage>
        <taxon>Eukaryota</taxon>
        <taxon>Metazoa</taxon>
        <taxon>Ecdysozoa</taxon>
        <taxon>Arthropoda</taxon>
        <taxon>Hexapoda</taxon>
        <taxon>Insecta</taxon>
        <taxon>Pterygota</taxon>
        <taxon>Neoptera</taxon>
        <taxon>Endopterygota</taxon>
        <taxon>Diptera</taxon>
        <taxon>Nematocera</taxon>
        <taxon>Culicoidea</taxon>
        <taxon>Culicidae</taxon>
        <taxon>Anophelinae</taxon>
        <taxon>Anopheles</taxon>
        <taxon>culicifacies species complex</taxon>
    </lineage>
</organism>
<reference evidence="9" key="1">
    <citation type="submission" date="2013-09" db="EMBL/GenBank/DDBJ databases">
        <title>The Genome Sequence of Anopheles culicifacies species A.</title>
        <authorList>
            <consortium name="The Broad Institute Genomics Platform"/>
            <person name="Neafsey D.E."/>
            <person name="Besansky N."/>
            <person name="Howell P."/>
            <person name="Walton C."/>
            <person name="Young S.K."/>
            <person name="Zeng Q."/>
            <person name="Gargeya S."/>
            <person name="Fitzgerald M."/>
            <person name="Haas B."/>
            <person name="Abouelleil A."/>
            <person name="Allen A.W."/>
            <person name="Alvarado L."/>
            <person name="Arachchi H.M."/>
            <person name="Berlin A.M."/>
            <person name="Chapman S.B."/>
            <person name="Gainer-Dewar J."/>
            <person name="Goldberg J."/>
            <person name="Griggs A."/>
            <person name="Gujja S."/>
            <person name="Hansen M."/>
            <person name="Howarth C."/>
            <person name="Imamovic A."/>
            <person name="Ireland A."/>
            <person name="Larimer J."/>
            <person name="McCowan C."/>
            <person name="Murphy C."/>
            <person name="Pearson M."/>
            <person name="Poon T.W."/>
            <person name="Priest M."/>
            <person name="Roberts A."/>
            <person name="Saif S."/>
            <person name="Shea T."/>
            <person name="Sisk P."/>
            <person name="Sykes S."/>
            <person name="Wortman J."/>
            <person name="Nusbaum C."/>
            <person name="Birren B."/>
        </authorList>
    </citation>
    <scope>NUCLEOTIDE SEQUENCE [LARGE SCALE GENOMIC DNA]</scope>
    <source>
        <strain evidence="9">A-37</strain>
    </source>
</reference>
<dbReference type="PANTHER" id="PTHR10609:SF14">
    <property type="entry name" value="BIOTINIDASE"/>
    <property type="match status" value="1"/>
</dbReference>
<evidence type="ECO:0000313" key="9">
    <source>
        <dbReference type="Proteomes" id="UP000075883"/>
    </source>
</evidence>
<dbReference type="STRING" id="139723.A0A182MDC5"/>
<dbReference type="InterPro" id="IPR012101">
    <property type="entry name" value="Biotinidase-like_euk"/>
</dbReference>
<dbReference type="Gene3D" id="3.60.110.10">
    <property type="entry name" value="Carbon-nitrogen hydrolase"/>
    <property type="match status" value="1"/>
</dbReference>
<dbReference type="GO" id="GO:0016811">
    <property type="term" value="F:hydrolase activity, acting on carbon-nitrogen (but not peptide) bonds, in linear amides"/>
    <property type="evidence" value="ECO:0007669"/>
    <property type="project" value="InterPro"/>
</dbReference>
<feature type="signal peptide" evidence="6">
    <location>
        <begin position="1"/>
        <end position="23"/>
    </location>
</feature>
<comment type="similarity">
    <text evidence="1">Belongs to the carbon-nitrogen hydrolase superfamily. BTD/VNN family.</text>
</comment>
<evidence type="ECO:0000313" key="8">
    <source>
        <dbReference type="EnsemblMetazoa" id="ACUA015533-PA"/>
    </source>
</evidence>
<feature type="chain" id="PRO_5008128185" description="CN hydrolase domain-containing protein" evidence="6">
    <location>
        <begin position="24"/>
        <end position="577"/>
    </location>
</feature>
<dbReference type="SUPFAM" id="SSF56317">
    <property type="entry name" value="Carbon-nitrogen hydrolase"/>
    <property type="match status" value="1"/>
</dbReference>
<keyword evidence="4" id="KW-0325">Glycoprotein</keyword>
<keyword evidence="2 6" id="KW-0732">Signal</keyword>
<sequence>MTFRKNHWLVLVQVLLVVSQTGARSDEIYDQEYYDIKEGTVEEIVQYERSTPESKSYVVSVVEFQPEPMTMPIAQRTALHLAEYTNLIRSPEAKPADIIVFPELTLNSLSDTVFVPDPEHRIAPCDDHGTILVSLSCLAREVRKYLVINLSEQFYLQQQGKTVLYNTDVVFDRNGTVIARYRKYNLFKEPGTSVTTTPELVSFETDFGVRFGVFTCFDILFALPTLELVKQGLRDFVFPAFWTSEPPFLTSTQIFESWAYANDANLIVAGTNYGPSGATGTGVFNGRNGALLTHYTGKRTRALYTVTVPKLDADSNPRYHSLTSDVLEVPIAEPSGHRLPGDEYENVRLGRDFLEQFTTIQLNPIWQQETIGQIVCSGMFCCDFTVSLTVDAESEKTHHYRLAVFDGVRTFQGFADAHVSICGVIACANQSIASCGLMLHQNSEYLQFNSISISGQFIANGTLAMPSTLDMRMYSYDASHYGFTANINYSSNSQIVTMNLTTPISDMQTFGIYAFNHKEFEFYNPIELPGDDTDKPNKDDEDGGATTGAKPSLAALLLGGVLLTFWHLITSKKMVYV</sequence>
<proteinExistence type="inferred from homology"/>
<dbReference type="EnsemblMetazoa" id="ACUA015533-RA">
    <property type="protein sequence ID" value="ACUA015533-PA"/>
    <property type="gene ID" value="ACUA015533"/>
</dbReference>
<keyword evidence="9" id="KW-1185">Reference proteome</keyword>
<evidence type="ECO:0000256" key="5">
    <source>
        <dbReference type="SAM" id="MobiDB-lite"/>
    </source>
</evidence>
<dbReference type="VEuPathDB" id="VectorBase:ACUA015533"/>
<evidence type="ECO:0000256" key="6">
    <source>
        <dbReference type="SAM" id="SignalP"/>
    </source>
</evidence>
<dbReference type="InterPro" id="IPR036526">
    <property type="entry name" value="C-N_Hydrolase_sf"/>
</dbReference>